<dbReference type="PANTHER" id="PTHR30328">
    <property type="entry name" value="TRANSCRIPTIONAL REPRESSOR"/>
    <property type="match status" value="1"/>
</dbReference>
<name>A0ABU4VP36_9ACTN</name>
<evidence type="ECO:0000256" key="1">
    <source>
        <dbReference type="ARBA" id="ARBA00023125"/>
    </source>
</evidence>
<organism evidence="4 5">
    <name type="scientific">Patulibacter brassicae</name>
    <dbReference type="NCBI Taxonomy" id="1705717"/>
    <lineage>
        <taxon>Bacteria</taxon>
        <taxon>Bacillati</taxon>
        <taxon>Actinomycetota</taxon>
        <taxon>Thermoleophilia</taxon>
        <taxon>Solirubrobacterales</taxon>
        <taxon>Patulibacteraceae</taxon>
        <taxon>Patulibacter</taxon>
    </lineage>
</organism>
<dbReference type="Gene3D" id="1.10.357.10">
    <property type="entry name" value="Tetracycline Repressor, domain 2"/>
    <property type="match status" value="1"/>
</dbReference>
<accession>A0ABU4VP36</accession>
<dbReference type="InterPro" id="IPR041474">
    <property type="entry name" value="NicS_C"/>
</dbReference>
<dbReference type="PRINTS" id="PR00455">
    <property type="entry name" value="HTHTETR"/>
</dbReference>
<dbReference type="InterPro" id="IPR050109">
    <property type="entry name" value="HTH-type_TetR-like_transc_reg"/>
</dbReference>
<reference evidence="4 5" key="1">
    <citation type="submission" date="2023-11" db="EMBL/GenBank/DDBJ databases">
        <authorList>
            <person name="Xu M."/>
            <person name="Jiang T."/>
        </authorList>
    </citation>
    <scope>NUCLEOTIDE SEQUENCE [LARGE SCALE GENOMIC DNA]</scope>
    <source>
        <strain evidence="4 5">SD</strain>
    </source>
</reference>
<dbReference type="Pfam" id="PF17938">
    <property type="entry name" value="TetR_C_29"/>
    <property type="match status" value="1"/>
</dbReference>
<dbReference type="EMBL" id="JAXAVX010000017">
    <property type="protein sequence ID" value="MDX8153624.1"/>
    <property type="molecule type" value="Genomic_DNA"/>
</dbReference>
<dbReference type="Pfam" id="PF00440">
    <property type="entry name" value="TetR_N"/>
    <property type="match status" value="1"/>
</dbReference>
<feature type="DNA-binding region" description="H-T-H motif" evidence="2">
    <location>
        <begin position="35"/>
        <end position="54"/>
    </location>
</feature>
<protein>
    <submittedName>
        <fullName evidence="4">TetR family transcriptional regulator</fullName>
    </submittedName>
</protein>
<sequence>MADHAARGRDADRSRAAILEAAERLFAAEGHDAASLARIGAAAGLSRQAPAYFFGGKDALYAAVIERLFDAREAALRPTWTALAAVDDEALPAAIRSAVDAYLGFLRDRPAFVAIVEREAVGGAARLRRAPHRSTAMEDGLAGLAARRPVPVDDVLLTVLALGMFWFAHAETFLAPRGVRADDPAALDRHAARITSAVLGLLPASG</sequence>
<proteinExistence type="predicted"/>
<keyword evidence="5" id="KW-1185">Reference proteome</keyword>
<dbReference type="PANTHER" id="PTHR30328:SF54">
    <property type="entry name" value="HTH-TYPE TRANSCRIPTIONAL REPRESSOR SCO4008"/>
    <property type="match status" value="1"/>
</dbReference>
<gene>
    <name evidence="4" type="ORF">SK069_18650</name>
</gene>
<dbReference type="SUPFAM" id="SSF46689">
    <property type="entry name" value="Homeodomain-like"/>
    <property type="match status" value="1"/>
</dbReference>
<evidence type="ECO:0000313" key="5">
    <source>
        <dbReference type="Proteomes" id="UP001277761"/>
    </source>
</evidence>
<dbReference type="InterPro" id="IPR009057">
    <property type="entry name" value="Homeodomain-like_sf"/>
</dbReference>
<evidence type="ECO:0000259" key="3">
    <source>
        <dbReference type="PROSITE" id="PS50977"/>
    </source>
</evidence>
<evidence type="ECO:0000256" key="2">
    <source>
        <dbReference type="PROSITE-ProRule" id="PRU00335"/>
    </source>
</evidence>
<dbReference type="InterPro" id="IPR001647">
    <property type="entry name" value="HTH_TetR"/>
</dbReference>
<feature type="domain" description="HTH tetR-type" evidence="3">
    <location>
        <begin position="12"/>
        <end position="72"/>
    </location>
</feature>
<keyword evidence="1 2" id="KW-0238">DNA-binding</keyword>
<dbReference type="PROSITE" id="PS50977">
    <property type="entry name" value="HTH_TETR_2"/>
    <property type="match status" value="1"/>
</dbReference>
<dbReference type="Proteomes" id="UP001277761">
    <property type="component" value="Unassembled WGS sequence"/>
</dbReference>
<dbReference type="InterPro" id="IPR036271">
    <property type="entry name" value="Tet_transcr_reg_TetR-rel_C_sf"/>
</dbReference>
<dbReference type="SUPFAM" id="SSF48498">
    <property type="entry name" value="Tetracyclin repressor-like, C-terminal domain"/>
    <property type="match status" value="1"/>
</dbReference>
<evidence type="ECO:0000313" key="4">
    <source>
        <dbReference type="EMBL" id="MDX8153624.1"/>
    </source>
</evidence>
<comment type="caution">
    <text evidence="4">The sequence shown here is derived from an EMBL/GenBank/DDBJ whole genome shotgun (WGS) entry which is preliminary data.</text>
</comment>
<dbReference type="RefSeq" id="WP_319955774.1">
    <property type="nucleotide sequence ID" value="NZ_JAXAVX010000017.1"/>
</dbReference>